<name>A0A2I0ABP3_9ASPA</name>
<organism evidence="2 3">
    <name type="scientific">Apostasia shenzhenica</name>
    <dbReference type="NCBI Taxonomy" id="1088818"/>
    <lineage>
        <taxon>Eukaryota</taxon>
        <taxon>Viridiplantae</taxon>
        <taxon>Streptophyta</taxon>
        <taxon>Embryophyta</taxon>
        <taxon>Tracheophyta</taxon>
        <taxon>Spermatophyta</taxon>
        <taxon>Magnoliopsida</taxon>
        <taxon>Liliopsida</taxon>
        <taxon>Asparagales</taxon>
        <taxon>Orchidaceae</taxon>
        <taxon>Apostasioideae</taxon>
        <taxon>Apostasia</taxon>
    </lineage>
</organism>
<evidence type="ECO:0008006" key="4">
    <source>
        <dbReference type="Google" id="ProtNLM"/>
    </source>
</evidence>
<gene>
    <name evidence="2" type="ORF">AXF42_Ash001926</name>
</gene>
<feature type="coiled-coil region" evidence="1">
    <location>
        <begin position="61"/>
        <end position="99"/>
    </location>
</feature>
<feature type="coiled-coil region" evidence="1">
    <location>
        <begin position="1009"/>
        <end position="1036"/>
    </location>
</feature>
<dbReference type="Proteomes" id="UP000236161">
    <property type="component" value="Unassembled WGS sequence"/>
</dbReference>
<feature type="coiled-coil region" evidence="1">
    <location>
        <begin position="894"/>
        <end position="963"/>
    </location>
</feature>
<sequence>MCELLEQLEASKVQNESLTKRISEMECYYESLIHELEGGQKQTAHQLENLRAEHTSCLCMISALQNENDKLQHDMNAQLMRFSEEQQALKSYVKELEKRAISSETMLKRVRWNYSTAVDRMQKDLQLLSFQVLSMFEANETLAKEALSGASSEHLDELFEHMPHWYRAEWLAPLSQQQRPALSEVQREIAVTCSDQELSPMLNDTSDNVNDQMLNKFASIDEIKEASKTGSPMVSKFNLEIGNAPKDALKLLDTSMVYEIDVMQEKKDPLFSTHFPTEKERYNSLPSIPFAKDQKELKRVCLKSCKIQNMNDFCCCSELLSDNGDTMVETEIFFNKLKQLHASKETEILEAHMVSNHLEVYTRILHETLRDVFYGIGHMNSMITELQQQLDHCTIDKEMLTLKLHDLRDVADTLRKTEARYIKKYDNLESKNHIMEVKLHAALDEKSFLAQNVAECQWLVGEYGAYESMYKASVAEKLELETMLKEEILQRTYIQCKINSMVEDLKSLKESYDIQCSLNSNLQKCTTYLQCRLRDLCNGMISCVQEVSCTRFGHISAPEELNNENCDAIISFLEQLQQETRHLLIKLHQEKKLAEKQRDLFQGILFVKDSDISSLELQSKSHLEELITSLVLSNLNVENLQLELHNVTEQLRHSTEMEEKQRSNNKQLLSKMTNFLNGMIFCNQQVSCSLFDDISVPEKLDYENCDAIIFLLEHFGQHACHKLIKLHQEKKLAEEQREVAQCALDKKESHIFDMKQHFESELEEIRRKLELSNMKVEELQVELQDTVDKLTLTTTTAESHKLTSKGFLSKIANLCDHIVSFYQQVGSSLFDDIFVPQELNGENYDALISCLEQFQQVTCHKLVKLHEEQMLINEQREIAERTLNAKELHMSGMKQQFESELAEIRIKLELSNAKVENLEFKLQDTVDKLKLSIETVEKYKSKNRELSSKMAILEIELQQTADECRDFYQKLLVADSVNEELARTKSSLTESLQENKNLLSSIQLGNETSVKMKIELSSLRENLHFLREQLHSERKVRGKLDIVVADLTSKLEATNKQISYLDEQNAELCHLRTRVLDLEREMQHYLVYYEETCEKTNAETSSLHLQVADLDNHLASAIMHFIFSDVEVTYMRNQLYFMEEGILEHQKKSEDTLEELYLMHLDDVTSTKNFIANKAAFVAEIGRFSTDLQSTRSRLELIIGEKQSLVHHINDSLMELANFEDLNAKEASFEADCFEPPNYQYEVESCILRNMLLSFVAELDELWLSKVELDIVVVFLRSKVDACECELRKLRSQHNELNQKLLEQTLKTEQFKNLSIHLRELKDKADAEYHQTIERRESESSSIVGQESLRIAFIKEQYESKLQELRNQCSVSQKYAEEMLMKLQNALDEIEYRKKNEASLAKRNEDMAIELSDLDIELQTTTTDRKVLIKSYESMKADLECTVLCLKCCEEEKLKLENSLKDSSVEREKIRIELDLVKRLLENMATSTGPGIRHHVADRKATLIGELLGNGCSGTSVVFQETPITGRGSCIVDDQVTKCGADHVNGTGELYSCRELEDVDPTSVTGGSCLSVQLEQAKNIVEDIAPDRVMFLENNAKQLADMKEHFMEQQRLMASMELFHNQLERFKNDNLPSDFQLDERYLTADLQDLKTELQQLDMLFHAGK</sequence>
<feature type="coiled-coil region" evidence="1">
    <location>
        <begin position="723"/>
        <end position="789"/>
    </location>
</feature>
<dbReference type="STRING" id="1088818.A0A2I0ABP3"/>
<feature type="coiled-coil region" evidence="1">
    <location>
        <begin position="411"/>
        <end position="445"/>
    </location>
</feature>
<evidence type="ECO:0000313" key="3">
    <source>
        <dbReference type="Proteomes" id="UP000236161"/>
    </source>
</evidence>
<protein>
    <recommendedName>
        <fullName evidence="4">Centromere-associated protein E</fullName>
    </recommendedName>
</protein>
<proteinExistence type="predicted"/>
<dbReference type="PANTHER" id="PTHR34452">
    <property type="entry name" value="MYOSIN HEAVY CHAIN-RELATED PROTEIN"/>
    <property type="match status" value="1"/>
</dbReference>
<reference evidence="2 3" key="1">
    <citation type="journal article" date="2017" name="Nature">
        <title>The Apostasia genome and the evolution of orchids.</title>
        <authorList>
            <person name="Zhang G.Q."/>
            <person name="Liu K.W."/>
            <person name="Li Z."/>
            <person name="Lohaus R."/>
            <person name="Hsiao Y.Y."/>
            <person name="Niu S.C."/>
            <person name="Wang J.Y."/>
            <person name="Lin Y.C."/>
            <person name="Xu Q."/>
            <person name="Chen L.J."/>
            <person name="Yoshida K."/>
            <person name="Fujiwara S."/>
            <person name="Wang Z.W."/>
            <person name="Zhang Y.Q."/>
            <person name="Mitsuda N."/>
            <person name="Wang M."/>
            <person name="Liu G.H."/>
            <person name="Pecoraro L."/>
            <person name="Huang H.X."/>
            <person name="Xiao X.J."/>
            <person name="Lin M."/>
            <person name="Wu X.Y."/>
            <person name="Wu W.L."/>
            <person name="Chen Y.Y."/>
            <person name="Chang S.B."/>
            <person name="Sakamoto S."/>
            <person name="Ohme-Takagi M."/>
            <person name="Yagi M."/>
            <person name="Zeng S.J."/>
            <person name="Shen C.Y."/>
            <person name="Yeh C.M."/>
            <person name="Luo Y.B."/>
            <person name="Tsai W.C."/>
            <person name="Van de Peer Y."/>
            <person name="Liu Z.J."/>
        </authorList>
    </citation>
    <scope>NUCLEOTIDE SEQUENCE [LARGE SCALE GENOMIC DNA]</scope>
    <source>
        <strain evidence="3">cv. Shenzhen</strain>
        <tissue evidence="2">Stem</tissue>
    </source>
</reference>
<feature type="coiled-coil region" evidence="1">
    <location>
        <begin position="1273"/>
        <end position="1307"/>
    </location>
</feature>
<dbReference type="OrthoDB" id="2018427at2759"/>
<evidence type="ECO:0000313" key="2">
    <source>
        <dbReference type="EMBL" id="PKA52945.1"/>
    </source>
</evidence>
<evidence type="ECO:0000256" key="1">
    <source>
        <dbReference type="SAM" id="Coils"/>
    </source>
</evidence>
<keyword evidence="3" id="KW-1185">Reference proteome</keyword>
<accession>A0A2I0ABP3</accession>
<dbReference type="PANTHER" id="PTHR34452:SF1">
    <property type="entry name" value="SPORULATION-SPECIFIC PROTEIN"/>
    <property type="match status" value="1"/>
</dbReference>
<dbReference type="EMBL" id="KZ452001">
    <property type="protein sequence ID" value="PKA52945.1"/>
    <property type="molecule type" value="Genomic_DNA"/>
</dbReference>
<keyword evidence="1" id="KW-0175">Coiled coil</keyword>